<dbReference type="GO" id="GO:0009055">
    <property type="term" value="F:electron transfer activity"/>
    <property type="evidence" value="ECO:0007669"/>
    <property type="project" value="InterPro"/>
</dbReference>
<dbReference type="GO" id="GO:0020037">
    <property type="term" value="F:heme binding"/>
    <property type="evidence" value="ECO:0007669"/>
    <property type="project" value="InterPro"/>
</dbReference>
<dbReference type="EMBL" id="AP014879">
    <property type="protein sequence ID" value="BAV32666.1"/>
    <property type="molecule type" value="Genomic_DNA"/>
</dbReference>
<dbReference type="InterPro" id="IPR010980">
    <property type="entry name" value="Cyt_c/b562"/>
</dbReference>
<dbReference type="GO" id="GO:0022900">
    <property type="term" value="P:electron transport chain"/>
    <property type="evidence" value="ECO:0007669"/>
    <property type="project" value="InterPro"/>
</dbReference>
<dbReference type="KEGG" id="slim:SCL_0344"/>
<organism evidence="2 3">
    <name type="scientific">Sulfuricaulis limicola</name>
    <dbReference type="NCBI Taxonomy" id="1620215"/>
    <lineage>
        <taxon>Bacteria</taxon>
        <taxon>Pseudomonadati</taxon>
        <taxon>Pseudomonadota</taxon>
        <taxon>Gammaproteobacteria</taxon>
        <taxon>Acidiferrobacterales</taxon>
        <taxon>Acidiferrobacteraceae</taxon>
        <taxon>Sulfuricaulis</taxon>
    </lineage>
</organism>
<evidence type="ECO:0000313" key="3">
    <source>
        <dbReference type="Proteomes" id="UP000243180"/>
    </source>
</evidence>
<gene>
    <name evidence="2" type="ORF">SCL_0344</name>
</gene>
<keyword evidence="1" id="KW-0732">Signal</keyword>
<proteinExistence type="predicted"/>
<feature type="chain" id="PRO_5008572323" description="Cytochrome C" evidence="1">
    <location>
        <begin position="22"/>
        <end position="145"/>
    </location>
</feature>
<dbReference type="GO" id="GO:0005506">
    <property type="term" value="F:iron ion binding"/>
    <property type="evidence" value="ECO:0007669"/>
    <property type="project" value="InterPro"/>
</dbReference>
<evidence type="ECO:0000313" key="2">
    <source>
        <dbReference type="EMBL" id="BAV32666.1"/>
    </source>
</evidence>
<dbReference type="OrthoDB" id="1150802at2"/>
<dbReference type="InParanoid" id="A0A1B4XD09"/>
<dbReference type="SUPFAM" id="SSF47175">
    <property type="entry name" value="Cytochromes"/>
    <property type="match status" value="1"/>
</dbReference>
<evidence type="ECO:0008006" key="4">
    <source>
        <dbReference type="Google" id="ProtNLM"/>
    </source>
</evidence>
<sequence>MKRIISTMALAALFFGPTALAVPDARVAIELPPPMRAHMLANMRDHLAALHEIQAALARDEAGRAAQIAEQRIGMSSLESHGAGHMAPYMPKPMQDIGTNMHRAASRFARVAEEAGVRRDLRPALQALSEVTQQCVACHAGYRLK</sequence>
<protein>
    <recommendedName>
        <fullName evidence="4">Cytochrome C</fullName>
    </recommendedName>
</protein>
<name>A0A1B4XD09_9GAMM</name>
<dbReference type="RefSeq" id="WP_096359390.1">
    <property type="nucleotide sequence ID" value="NZ_AP014879.1"/>
</dbReference>
<keyword evidence="3" id="KW-1185">Reference proteome</keyword>
<accession>A0A1B4XD09</accession>
<dbReference type="AlphaFoldDB" id="A0A1B4XD09"/>
<dbReference type="Proteomes" id="UP000243180">
    <property type="component" value="Chromosome"/>
</dbReference>
<dbReference type="Gene3D" id="1.20.120.10">
    <property type="entry name" value="Cytochrome c/b562"/>
    <property type="match status" value="1"/>
</dbReference>
<evidence type="ECO:0000256" key="1">
    <source>
        <dbReference type="SAM" id="SignalP"/>
    </source>
</evidence>
<feature type="signal peptide" evidence="1">
    <location>
        <begin position="1"/>
        <end position="21"/>
    </location>
</feature>
<reference evidence="2 3" key="1">
    <citation type="submission" date="2015-05" db="EMBL/GenBank/DDBJ databases">
        <title>Complete genome sequence of a sulfur-oxidizing gammaproteobacterium strain HA5.</title>
        <authorList>
            <person name="Miura A."/>
            <person name="Kojima H."/>
            <person name="Fukui M."/>
        </authorList>
    </citation>
    <scope>NUCLEOTIDE SEQUENCE [LARGE SCALE GENOMIC DNA]</scope>
    <source>
        <strain evidence="2 3">HA5</strain>
    </source>
</reference>